<gene>
    <name evidence="6" type="ORF">HII31_12270</name>
</gene>
<sequence length="663" mass="75233">NRSNQHFLLTTRQFHGRHDKNKAAESHINRAQYLRISKPMVAEQSPTHSKMADSKIAIVLVRPSGKYSSLELNSSVLNLTSSDLWTSSPVSIRLGLPLKVLTASDLFTKLGVPNGSDEDNNNRTPNQIANHLFVELDTTNPNFGNPPQKSFFGNIVVARTDGQDLNLLHVACIDSIVTSAITKKKPIATNLRQARNFNALRVLQSQYTGCWTKSFWDRFCDFDSKQINGANARATGNPFQAEDSDELKKLVATFSILQSEMMNFLTKEHIVAQWQTYQTCGCCGMTRSGLLRCSGCRKVMYCDKVCQKTAWKEHKKLPAEIFELVTEKVERSDLLARRQTPRECADKVFRTYCSVVFPRIQVSTHHEGKDSIEHVLEIAQRPIFGGLSKDLTIFIDDCLTCFRSEDSRRGQEGRVLPERHFIRQKLCQLFSSLRLTGNKFNVQILARQGCNCSGNHHKEGCNELAPTTRRNLIDVLDQMKLADLPVVNLEIGGENWTFAIQKLRDFELKSLKLDVTQPVTDARKDPDFKRLITAIAAVPRLEVLHIVNRSPGCASCLERRYNSIPSAEIIFATKFRSLKELHLTFLDIRARQLANFAEKHGNTLEELSIAWGQFSVEELDLDEVQDKTALEVLKEMSDFQGFEVDDAFEKDFQNTKQFAELWL</sequence>
<feature type="non-terminal residue" evidence="6">
    <location>
        <position position="663"/>
    </location>
</feature>
<keyword evidence="3" id="KW-0862">Zinc</keyword>
<feature type="domain" description="MYND-type" evidence="5">
    <location>
        <begin position="280"/>
        <end position="318"/>
    </location>
</feature>
<dbReference type="InterPro" id="IPR002893">
    <property type="entry name" value="Znf_MYND"/>
</dbReference>
<evidence type="ECO:0000256" key="1">
    <source>
        <dbReference type="ARBA" id="ARBA00022723"/>
    </source>
</evidence>
<comment type="caution">
    <text evidence="6">The sequence shown here is derived from an EMBL/GenBank/DDBJ whole genome shotgun (WGS) entry which is preliminary data.</text>
</comment>
<evidence type="ECO:0000256" key="2">
    <source>
        <dbReference type="ARBA" id="ARBA00022771"/>
    </source>
</evidence>
<evidence type="ECO:0000256" key="3">
    <source>
        <dbReference type="ARBA" id="ARBA00022833"/>
    </source>
</evidence>
<dbReference type="SUPFAM" id="SSF144232">
    <property type="entry name" value="HIT/MYND zinc finger-like"/>
    <property type="match status" value="1"/>
</dbReference>
<evidence type="ECO:0000259" key="5">
    <source>
        <dbReference type="PROSITE" id="PS50865"/>
    </source>
</evidence>
<reference evidence="6" key="1">
    <citation type="submission" date="2020-04" db="EMBL/GenBank/DDBJ databases">
        <title>Draft genome resource of the tomato pathogen Pseudocercospora fuligena.</title>
        <authorList>
            <person name="Zaccaron A."/>
        </authorList>
    </citation>
    <scope>NUCLEOTIDE SEQUENCE</scope>
    <source>
        <strain evidence="6">PF001</strain>
    </source>
</reference>
<dbReference type="PROSITE" id="PS50865">
    <property type="entry name" value="ZF_MYND_2"/>
    <property type="match status" value="1"/>
</dbReference>
<protein>
    <recommendedName>
        <fullName evidence="5">MYND-type domain-containing protein</fullName>
    </recommendedName>
</protein>
<feature type="non-terminal residue" evidence="6">
    <location>
        <position position="1"/>
    </location>
</feature>
<dbReference type="EMBL" id="JABCIY010000256">
    <property type="protein sequence ID" value="KAF7186413.1"/>
    <property type="molecule type" value="Genomic_DNA"/>
</dbReference>
<accession>A0A8H6R8E1</accession>
<keyword evidence="2 4" id="KW-0863">Zinc-finger</keyword>
<name>A0A8H6R8E1_9PEZI</name>
<dbReference type="Proteomes" id="UP000660729">
    <property type="component" value="Unassembled WGS sequence"/>
</dbReference>
<dbReference type="AlphaFoldDB" id="A0A8H6R8E1"/>
<keyword evidence="1" id="KW-0479">Metal-binding</keyword>
<proteinExistence type="predicted"/>
<dbReference type="GO" id="GO:0008270">
    <property type="term" value="F:zinc ion binding"/>
    <property type="evidence" value="ECO:0007669"/>
    <property type="project" value="UniProtKB-KW"/>
</dbReference>
<keyword evidence="7" id="KW-1185">Reference proteome</keyword>
<organism evidence="6 7">
    <name type="scientific">Pseudocercospora fuligena</name>
    <dbReference type="NCBI Taxonomy" id="685502"/>
    <lineage>
        <taxon>Eukaryota</taxon>
        <taxon>Fungi</taxon>
        <taxon>Dikarya</taxon>
        <taxon>Ascomycota</taxon>
        <taxon>Pezizomycotina</taxon>
        <taxon>Dothideomycetes</taxon>
        <taxon>Dothideomycetidae</taxon>
        <taxon>Mycosphaerellales</taxon>
        <taxon>Mycosphaerellaceae</taxon>
        <taxon>Pseudocercospora</taxon>
    </lineage>
</organism>
<dbReference type="Gene3D" id="6.10.140.2220">
    <property type="match status" value="1"/>
</dbReference>
<evidence type="ECO:0000313" key="7">
    <source>
        <dbReference type="Proteomes" id="UP000660729"/>
    </source>
</evidence>
<dbReference type="OrthoDB" id="341421at2759"/>
<evidence type="ECO:0000313" key="6">
    <source>
        <dbReference type="EMBL" id="KAF7186413.1"/>
    </source>
</evidence>
<dbReference type="Pfam" id="PF01753">
    <property type="entry name" value="zf-MYND"/>
    <property type="match status" value="1"/>
</dbReference>
<evidence type="ECO:0000256" key="4">
    <source>
        <dbReference type="PROSITE-ProRule" id="PRU00134"/>
    </source>
</evidence>